<evidence type="ECO:0000313" key="2">
    <source>
        <dbReference type="Proteomes" id="UP001198374"/>
    </source>
</evidence>
<keyword evidence="2" id="KW-1185">Reference proteome</keyword>
<dbReference type="Pfam" id="PF07963">
    <property type="entry name" value="N_methyl"/>
    <property type="match status" value="1"/>
</dbReference>
<dbReference type="InterPro" id="IPR045584">
    <property type="entry name" value="Pilin-like"/>
</dbReference>
<accession>A0ABS7YV95</accession>
<evidence type="ECO:0000313" key="1">
    <source>
        <dbReference type="EMBL" id="MCA2095634.1"/>
    </source>
</evidence>
<dbReference type="SUPFAM" id="SSF54523">
    <property type="entry name" value="Pili subunits"/>
    <property type="match status" value="1"/>
</dbReference>
<reference evidence="2" key="1">
    <citation type="submission" date="2023-07" db="EMBL/GenBank/DDBJ databases">
        <title>FDA dAtabase for Regulatory Grade micrObial Sequences (FDA-ARGOS): Supporting development and validation of Infectious Disease Dx tests.</title>
        <authorList>
            <person name="Sproer C."/>
            <person name="Gronow S."/>
            <person name="Severitt S."/>
            <person name="Schroder I."/>
            <person name="Tallon L."/>
            <person name="Sadzewicz L."/>
            <person name="Zhao X."/>
            <person name="Boylan J."/>
            <person name="Ott S."/>
            <person name="Bowen H."/>
            <person name="Vavikolanu K."/>
            <person name="Hazen T."/>
            <person name="Aluvathingal J."/>
            <person name="Nadendla S."/>
            <person name="Lowell S."/>
            <person name="Myers T."/>
            <person name="Yan Y."/>
        </authorList>
    </citation>
    <scope>NUCLEOTIDE SEQUENCE [LARGE SCALE GENOMIC DNA]</scope>
    <source>
        <strain evidence="2">FDAARGOS_1538</strain>
    </source>
</reference>
<dbReference type="PROSITE" id="PS00409">
    <property type="entry name" value="PROKAR_NTER_METHYL"/>
    <property type="match status" value="1"/>
</dbReference>
<dbReference type="InterPro" id="IPR012902">
    <property type="entry name" value="N_methyl_site"/>
</dbReference>
<dbReference type="Gene3D" id="3.30.700.10">
    <property type="entry name" value="Glycoprotein, Type 4 Pilin"/>
    <property type="match status" value="1"/>
</dbReference>
<proteinExistence type="predicted"/>
<comment type="caution">
    <text evidence="1">The sequence shown here is derived from an EMBL/GenBank/DDBJ whole genome shotgun (WGS) entry which is preliminary data.</text>
</comment>
<name>A0ABS7YV95_9FIRM</name>
<organism evidence="1 2">
    <name type="scientific">Anaerococcus degeneri</name>
    <dbReference type="NCBI Taxonomy" id="361500"/>
    <lineage>
        <taxon>Bacteria</taxon>
        <taxon>Bacillati</taxon>
        <taxon>Bacillota</taxon>
        <taxon>Tissierellia</taxon>
        <taxon>Tissierellales</taxon>
        <taxon>Peptoniphilaceae</taxon>
        <taxon>Anaerococcus</taxon>
    </lineage>
</organism>
<dbReference type="RefSeq" id="WP_209774004.1">
    <property type="nucleotide sequence ID" value="NZ_JAGGLO010000005.1"/>
</dbReference>
<dbReference type="EMBL" id="JAIWIY010000001">
    <property type="protein sequence ID" value="MCA2095634.1"/>
    <property type="molecule type" value="Genomic_DNA"/>
</dbReference>
<dbReference type="Proteomes" id="UP001198374">
    <property type="component" value="Unassembled WGS sequence"/>
</dbReference>
<dbReference type="NCBIfam" id="TIGR02532">
    <property type="entry name" value="IV_pilin_GFxxxE"/>
    <property type="match status" value="1"/>
</dbReference>
<sequence>MKKTSKGFTLIEVLFAILILSMMALFLLPALGVNLDASKKTKDTSDTIFILQEAVETNRSKPIGDYTENINGKDVVINIEKYSNPALKANYKKIRASFGEKTFELIEADDE</sequence>
<gene>
    <name evidence="1" type="ORF">LDJ82_01640</name>
</gene>
<protein>
    <submittedName>
        <fullName evidence="1">Type II secretion system GspH family protein</fullName>
    </submittedName>
</protein>